<dbReference type="Gene3D" id="2.60.120.10">
    <property type="entry name" value="Jelly Rolls"/>
    <property type="match status" value="1"/>
</dbReference>
<dbReference type="InterPro" id="IPR014710">
    <property type="entry name" value="RmlC-like_jellyroll"/>
</dbReference>
<dbReference type="Pfam" id="PF12852">
    <property type="entry name" value="Cupin_6"/>
    <property type="match status" value="1"/>
</dbReference>
<evidence type="ECO:0000313" key="6">
    <source>
        <dbReference type="Proteomes" id="UP001500280"/>
    </source>
</evidence>
<evidence type="ECO:0000256" key="3">
    <source>
        <dbReference type="ARBA" id="ARBA00023163"/>
    </source>
</evidence>
<dbReference type="InterPro" id="IPR009057">
    <property type="entry name" value="Homeodomain-like_sf"/>
</dbReference>
<evidence type="ECO:0000256" key="1">
    <source>
        <dbReference type="ARBA" id="ARBA00023015"/>
    </source>
</evidence>
<dbReference type="SUPFAM" id="SSF46689">
    <property type="entry name" value="Homeodomain-like"/>
    <property type="match status" value="2"/>
</dbReference>
<evidence type="ECO:0000259" key="4">
    <source>
        <dbReference type="PROSITE" id="PS01124"/>
    </source>
</evidence>
<keyword evidence="3" id="KW-0804">Transcription</keyword>
<evidence type="ECO:0000313" key="5">
    <source>
        <dbReference type="EMBL" id="GAA1716316.1"/>
    </source>
</evidence>
<dbReference type="SUPFAM" id="SSF51182">
    <property type="entry name" value="RmlC-like cupins"/>
    <property type="match status" value="1"/>
</dbReference>
<organism evidence="5 6">
    <name type="scientific">Kribbella yunnanensis</name>
    <dbReference type="NCBI Taxonomy" id="190194"/>
    <lineage>
        <taxon>Bacteria</taxon>
        <taxon>Bacillati</taxon>
        <taxon>Actinomycetota</taxon>
        <taxon>Actinomycetes</taxon>
        <taxon>Propionibacteriales</taxon>
        <taxon>Kribbellaceae</taxon>
        <taxon>Kribbella</taxon>
    </lineage>
</organism>
<protein>
    <submittedName>
        <fullName evidence="5">AraC family transcriptional regulator</fullName>
    </submittedName>
</protein>
<dbReference type="EMBL" id="BAAANF010000027">
    <property type="protein sequence ID" value="GAA1716316.1"/>
    <property type="molecule type" value="Genomic_DNA"/>
</dbReference>
<gene>
    <name evidence="5" type="ORF">GCM10009745_75980</name>
</gene>
<evidence type="ECO:0000256" key="2">
    <source>
        <dbReference type="ARBA" id="ARBA00023125"/>
    </source>
</evidence>
<dbReference type="InterPro" id="IPR011051">
    <property type="entry name" value="RmlC_Cupin_sf"/>
</dbReference>
<dbReference type="Gene3D" id="1.10.10.60">
    <property type="entry name" value="Homeodomain-like"/>
    <property type="match status" value="2"/>
</dbReference>
<dbReference type="InterPro" id="IPR018060">
    <property type="entry name" value="HTH_AraC"/>
</dbReference>
<proteinExistence type="predicted"/>
<keyword evidence="6" id="KW-1185">Reference proteome</keyword>
<dbReference type="SMART" id="SM00342">
    <property type="entry name" value="HTH_ARAC"/>
    <property type="match status" value="1"/>
</dbReference>
<dbReference type="Proteomes" id="UP001500280">
    <property type="component" value="Unassembled WGS sequence"/>
</dbReference>
<comment type="caution">
    <text evidence="5">The sequence shown here is derived from an EMBL/GenBank/DDBJ whole genome shotgun (WGS) entry which is preliminary data.</text>
</comment>
<dbReference type="PANTHER" id="PTHR46796">
    <property type="entry name" value="HTH-TYPE TRANSCRIPTIONAL ACTIVATOR RHAS-RELATED"/>
    <property type="match status" value="1"/>
</dbReference>
<accession>A0ABN2J1Y6</accession>
<sequence length="303" mass="32230">MLIRLMDLTSYVIDLARAAGTVDKRCLFAAATEMRVGAYGEREAAFHFVLEGDCTLELGRRSFHLSAGDAVLLPTSPAHIVRTAGARRPSVETPGTAFDSVRSPSGDVHTDIFCGHFTVASGAGDLLLRSLPDPLIVSFGAADETVRSLATLLRAEARAETAGSTAILNALCTALLALMLRAGGTPAPWTAVTDDRIAAALRAVLDDPAAHWTVERLAETASMSRATFIRHFTRHTATPVATFVTNLRMMIAADLLTDPDLTVATVAGRVGYHSESAFTRAFHAATGQTPGRYRRGSVSRGRP</sequence>
<dbReference type="PANTHER" id="PTHR46796:SF7">
    <property type="entry name" value="ARAC FAMILY TRANSCRIPTIONAL REGULATOR"/>
    <property type="match status" value="1"/>
</dbReference>
<dbReference type="InterPro" id="IPR020449">
    <property type="entry name" value="Tscrpt_reg_AraC-type_HTH"/>
</dbReference>
<reference evidence="5 6" key="1">
    <citation type="journal article" date="2019" name="Int. J. Syst. Evol. Microbiol.">
        <title>The Global Catalogue of Microorganisms (GCM) 10K type strain sequencing project: providing services to taxonomists for standard genome sequencing and annotation.</title>
        <authorList>
            <consortium name="The Broad Institute Genomics Platform"/>
            <consortium name="The Broad Institute Genome Sequencing Center for Infectious Disease"/>
            <person name="Wu L."/>
            <person name="Ma J."/>
        </authorList>
    </citation>
    <scope>NUCLEOTIDE SEQUENCE [LARGE SCALE GENOMIC DNA]</scope>
    <source>
        <strain evidence="5 6">JCM 14307</strain>
    </source>
</reference>
<keyword evidence="1" id="KW-0805">Transcription regulation</keyword>
<dbReference type="PRINTS" id="PR00032">
    <property type="entry name" value="HTHARAC"/>
</dbReference>
<dbReference type="InterPro" id="IPR050204">
    <property type="entry name" value="AraC_XylS_family_regulators"/>
</dbReference>
<name>A0ABN2J1Y6_9ACTN</name>
<keyword evidence="2" id="KW-0238">DNA-binding</keyword>
<feature type="domain" description="HTH araC/xylS-type" evidence="4">
    <location>
        <begin position="195"/>
        <end position="296"/>
    </location>
</feature>
<dbReference type="PROSITE" id="PS01124">
    <property type="entry name" value="HTH_ARAC_FAMILY_2"/>
    <property type="match status" value="1"/>
</dbReference>
<dbReference type="Pfam" id="PF12833">
    <property type="entry name" value="HTH_18"/>
    <property type="match status" value="1"/>
</dbReference>
<dbReference type="InterPro" id="IPR032783">
    <property type="entry name" value="AraC_lig"/>
</dbReference>